<sequence>MEWDGTQDLYSSAVFDKLFPLAASFKVRLVTANRPDYPGATPLSDTERKQLDDITHTAKEDPESAAKALLEHIKQDSKKAYDFLVEFVSKESIPIEGGVIVAGWSFGAATILGLLANAKTFASKEVDLRSYIKHFVLYDAPSHLFGYQPPPNVYNPFFDPHLSAGEILKIFPRWVSGYHVHAEDLTTLGCGDTPAHPLPTILSMDPADLQRCVEGGPVLPGGADERVINLGVQLGVFARLKEAAIYLDTSKEEDLHPGNRWDSVKMTHVWCDRSPWEIPWGVVCLQAELDESKQAGSRKAREVDMCHWDQPKQALMGLLSGLYSRVPKVMVPQQIHTVSEHVTVRKKRVSHVHLSAKL</sequence>
<evidence type="ECO:0000313" key="2">
    <source>
        <dbReference type="Proteomes" id="UP000567179"/>
    </source>
</evidence>
<proteinExistence type="predicted"/>
<dbReference type="Proteomes" id="UP000567179">
    <property type="component" value="Unassembled WGS sequence"/>
</dbReference>
<reference evidence="1 2" key="1">
    <citation type="journal article" date="2020" name="ISME J.">
        <title>Uncovering the hidden diversity of litter-decomposition mechanisms in mushroom-forming fungi.</title>
        <authorList>
            <person name="Floudas D."/>
            <person name="Bentzer J."/>
            <person name="Ahren D."/>
            <person name="Johansson T."/>
            <person name="Persson P."/>
            <person name="Tunlid A."/>
        </authorList>
    </citation>
    <scope>NUCLEOTIDE SEQUENCE [LARGE SCALE GENOMIC DNA]</scope>
    <source>
        <strain evidence="1 2">CBS 101986</strain>
    </source>
</reference>
<protein>
    <submittedName>
        <fullName evidence="1">Uncharacterized protein</fullName>
    </submittedName>
</protein>
<organism evidence="1 2">
    <name type="scientific">Psilocybe cf. subviscida</name>
    <dbReference type="NCBI Taxonomy" id="2480587"/>
    <lineage>
        <taxon>Eukaryota</taxon>
        <taxon>Fungi</taxon>
        <taxon>Dikarya</taxon>
        <taxon>Basidiomycota</taxon>
        <taxon>Agaricomycotina</taxon>
        <taxon>Agaricomycetes</taxon>
        <taxon>Agaricomycetidae</taxon>
        <taxon>Agaricales</taxon>
        <taxon>Agaricineae</taxon>
        <taxon>Strophariaceae</taxon>
        <taxon>Psilocybe</taxon>
    </lineage>
</organism>
<name>A0A8H5BMK1_9AGAR</name>
<gene>
    <name evidence="1" type="ORF">D9619_009903</name>
</gene>
<dbReference type="InterPro" id="IPR029058">
    <property type="entry name" value="AB_hydrolase_fold"/>
</dbReference>
<dbReference type="SUPFAM" id="SSF53474">
    <property type="entry name" value="alpha/beta-Hydrolases"/>
    <property type="match status" value="1"/>
</dbReference>
<dbReference type="OrthoDB" id="5311491at2759"/>
<accession>A0A8H5BMK1</accession>
<dbReference type="AlphaFoldDB" id="A0A8H5BMK1"/>
<keyword evidence="2" id="KW-1185">Reference proteome</keyword>
<evidence type="ECO:0000313" key="1">
    <source>
        <dbReference type="EMBL" id="KAF5325178.1"/>
    </source>
</evidence>
<comment type="caution">
    <text evidence="1">The sequence shown here is derived from an EMBL/GenBank/DDBJ whole genome shotgun (WGS) entry which is preliminary data.</text>
</comment>
<dbReference type="EMBL" id="JAACJJ010000015">
    <property type="protein sequence ID" value="KAF5325178.1"/>
    <property type="molecule type" value="Genomic_DNA"/>
</dbReference>